<feature type="domain" description="TRAP C4-dicarboxylate transport system permease DctM subunit" evidence="9">
    <location>
        <begin position="11"/>
        <end position="423"/>
    </location>
</feature>
<keyword evidence="6 8" id="KW-0472">Membrane</keyword>
<dbReference type="EMBL" id="FQZQ01000032">
    <property type="protein sequence ID" value="SHK48241.1"/>
    <property type="molecule type" value="Genomic_DNA"/>
</dbReference>
<comment type="function">
    <text evidence="7">Part of the tripartite ATP-independent periplasmic (TRAP) transport system.</text>
</comment>
<feature type="transmembrane region" description="Helical" evidence="8">
    <location>
        <begin position="307"/>
        <end position="329"/>
    </location>
</feature>
<evidence type="ECO:0000256" key="2">
    <source>
        <dbReference type="ARBA" id="ARBA00022475"/>
    </source>
</evidence>
<feature type="transmembrane region" description="Helical" evidence="8">
    <location>
        <begin position="100"/>
        <end position="124"/>
    </location>
</feature>
<feature type="transmembrane region" description="Helical" evidence="8">
    <location>
        <begin position="60"/>
        <end position="80"/>
    </location>
</feature>
<protein>
    <submittedName>
        <fullName evidence="10">TRAP transporter, DctM subunit</fullName>
    </submittedName>
</protein>
<dbReference type="PANTHER" id="PTHR33362:SF5">
    <property type="entry name" value="C4-DICARBOXYLATE TRAP TRANSPORTER LARGE PERMEASE PROTEIN DCTM"/>
    <property type="match status" value="1"/>
</dbReference>
<organism evidence="10 11">
    <name type="scientific">Shimia gijangensis</name>
    <dbReference type="NCBI Taxonomy" id="1470563"/>
    <lineage>
        <taxon>Bacteria</taxon>
        <taxon>Pseudomonadati</taxon>
        <taxon>Pseudomonadota</taxon>
        <taxon>Alphaproteobacteria</taxon>
        <taxon>Rhodobacterales</taxon>
        <taxon>Roseobacteraceae</taxon>
    </lineage>
</organism>
<feature type="transmembrane region" description="Helical" evidence="8">
    <location>
        <begin position="283"/>
        <end position="301"/>
    </location>
</feature>
<name>A0A1M6SU39_9RHOB</name>
<evidence type="ECO:0000256" key="4">
    <source>
        <dbReference type="ARBA" id="ARBA00022692"/>
    </source>
</evidence>
<keyword evidence="3 7" id="KW-0997">Cell inner membrane</keyword>
<feature type="transmembrane region" description="Helical" evidence="8">
    <location>
        <begin position="361"/>
        <end position="383"/>
    </location>
</feature>
<gene>
    <name evidence="10" type="ORF">SAMN05444000_13215</name>
</gene>
<proteinExistence type="predicted"/>
<dbReference type="RefSeq" id="WP_073256603.1">
    <property type="nucleotide sequence ID" value="NZ_FQZQ01000032.1"/>
</dbReference>
<dbReference type="InterPro" id="IPR004681">
    <property type="entry name" value="TRAP_DctM"/>
</dbReference>
<keyword evidence="5 8" id="KW-1133">Transmembrane helix</keyword>
<feature type="transmembrane region" description="Helical" evidence="8">
    <location>
        <begin position="145"/>
        <end position="168"/>
    </location>
</feature>
<feature type="transmembrane region" description="Helical" evidence="8">
    <location>
        <begin position="404"/>
        <end position="428"/>
    </location>
</feature>
<evidence type="ECO:0000256" key="5">
    <source>
        <dbReference type="ARBA" id="ARBA00022989"/>
    </source>
</evidence>
<feature type="transmembrane region" description="Helical" evidence="8">
    <location>
        <begin position="220"/>
        <end position="239"/>
    </location>
</feature>
<feature type="transmembrane region" description="Helical" evidence="8">
    <location>
        <begin position="245"/>
        <end position="262"/>
    </location>
</feature>
<dbReference type="PANTHER" id="PTHR33362">
    <property type="entry name" value="SIALIC ACID TRAP TRANSPORTER PERMEASE PROTEIN SIAT-RELATED"/>
    <property type="match status" value="1"/>
</dbReference>
<evidence type="ECO:0000259" key="9">
    <source>
        <dbReference type="Pfam" id="PF06808"/>
    </source>
</evidence>
<comment type="subcellular location">
    <subcellularLocation>
        <location evidence="1 7">Cell inner membrane</location>
        <topology evidence="1 7">Multi-pass membrane protein</topology>
    </subcellularLocation>
</comment>
<dbReference type="Proteomes" id="UP000183982">
    <property type="component" value="Unassembled WGS sequence"/>
</dbReference>
<evidence type="ECO:0000256" key="6">
    <source>
        <dbReference type="ARBA" id="ARBA00023136"/>
    </source>
</evidence>
<feature type="transmembrane region" description="Helical" evidence="8">
    <location>
        <begin position="174"/>
        <end position="199"/>
    </location>
</feature>
<dbReference type="OrthoDB" id="9790209at2"/>
<evidence type="ECO:0000313" key="11">
    <source>
        <dbReference type="Proteomes" id="UP000183982"/>
    </source>
</evidence>
<dbReference type="InterPro" id="IPR010656">
    <property type="entry name" value="DctM"/>
</dbReference>
<feature type="transmembrane region" description="Helical" evidence="8">
    <location>
        <begin position="6"/>
        <end position="39"/>
    </location>
</feature>
<evidence type="ECO:0000256" key="7">
    <source>
        <dbReference type="RuleBase" id="RU369079"/>
    </source>
</evidence>
<dbReference type="GO" id="GO:0005886">
    <property type="term" value="C:plasma membrane"/>
    <property type="evidence" value="ECO:0007669"/>
    <property type="project" value="UniProtKB-SubCell"/>
</dbReference>
<dbReference type="Pfam" id="PF06808">
    <property type="entry name" value="DctM"/>
    <property type="match status" value="1"/>
</dbReference>
<dbReference type="GO" id="GO:0022857">
    <property type="term" value="F:transmembrane transporter activity"/>
    <property type="evidence" value="ECO:0007669"/>
    <property type="project" value="UniProtKB-UniRule"/>
</dbReference>
<keyword evidence="11" id="KW-1185">Reference proteome</keyword>
<reference evidence="11" key="1">
    <citation type="submission" date="2016-11" db="EMBL/GenBank/DDBJ databases">
        <authorList>
            <person name="Varghese N."/>
            <person name="Submissions S."/>
        </authorList>
    </citation>
    <scope>NUCLEOTIDE SEQUENCE [LARGE SCALE GENOMIC DNA]</scope>
    <source>
        <strain evidence="11">DSM 100564</strain>
    </source>
</reference>
<evidence type="ECO:0000313" key="10">
    <source>
        <dbReference type="EMBL" id="SHK48241.1"/>
    </source>
</evidence>
<sequence>MDPLTLAMIGVIAMFVLILLHVPLGVAMALVGVVGFAQIAGWAPALSLMASEPAAAMSNLDIAVIPLFMLMGSLATVGGLGTDIYEVSYALIGHRRGGLATTTIVASAGFGAVCGSGVATTATFSKVALPEMLKRSYSPSLATGSVAAGGTLGIIVPPSGMMILYAVLTEQSVLNLFTAAFIPAAIAVLFYIIAIQVQLHLNPEFGPKGERLPARERIRALGQGWGVAVLAIVVLGGIYSGIFTVHEAAAIGVVIAFLFALMRRRLGPRAFLAVLGEASSSTAMIYLMIFGATIFSYFISVTGGADLVVSSIGALNVPPLVVIGLLLLLYIFLGAFFDEVAAMVITLPFVIPVIQDLGYDLVWWGIINVVVIGIGMLTPPIGINVMLLSGMNPNIKLKTIYRGIMPFFCADIVRLALLTLIPSLTLWLPQILR</sequence>
<evidence type="ECO:0000256" key="8">
    <source>
        <dbReference type="SAM" id="Phobius"/>
    </source>
</evidence>
<keyword evidence="4 8" id="KW-0812">Transmembrane</keyword>
<dbReference type="STRING" id="1470563.SAMN05444000_13215"/>
<accession>A0A1M6SU39</accession>
<keyword evidence="2" id="KW-1003">Cell membrane</keyword>
<keyword evidence="7" id="KW-0813">Transport</keyword>
<evidence type="ECO:0000256" key="1">
    <source>
        <dbReference type="ARBA" id="ARBA00004429"/>
    </source>
</evidence>
<dbReference type="PIRSF" id="PIRSF006066">
    <property type="entry name" value="HI0050"/>
    <property type="match status" value="1"/>
</dbReference>
<evidence type="ECO:0000256" key="3">
    <source>
        <dbReference type="ARBA" id="ARBA00022519"/>
    </source>
</evidence>
<dbReference type="AlphaFoldDB" id="A0A1M6SU39"/>